<keyword evidence="8" id="KW-1185">Reference proteome</keyword>
<dbReference type="PANTHER" id="PTHR31200:SF1">
    <property type="entry name" value="INO80 COMPLEX SUBUNIT C"/>
    <property type="match status" value="1"/>
</dbReference>
<dbReference type="HOGENOM" id="CLU_071116_2_0_1"/>
<feature type="compositionally biased region" description="Basic and acidic residues" evidence="5">
    <location>
        <begin position="81"/>
        <end position="91"/>
    </location>
</feature>
<accession>A0A0C3QF89</accession>
<evidence type="ECO:0000313" key="7">
    <source>
        <dbReference type="EMBL" id="KIO24726.1"/>
    </source>
</evidence>
<comment type="subcellular location">
    <subcellularLocation>
        <location evidence="1">Nucleus</location>
    </subcellularLocation>
</comment>
<proteinExistence type="predicted"/>
<dbReference type="GO" id="GO:0006338">
    <property type="term" value="P:chromatin remodeling"/>
    <property type="evidence" value="ECO:0007669"/>
    <property type="project" value="InterPro"/>
</dbReference>
<dbReference type="InterPro" id="IPR029525">
    <property type="entry name" value="INO80C/Ies6"/>
</dbReference>
<dbReference type="AlphaFoldDB" id="A0A0C3QF89"/>
<evidence type="ECO:0000256" key="3">
    <source>
        <dbReference type="ARBA" id="ARBA00023163"/>
    </source>
</evidence>
<dbReference type="InterPro" id="IPR013272">
    <property type="entry name" value="Vps72/YL1_C"/>
</dbReference>
<evidence type="ECO:0000256" key="4">
    <source>
        <dbReference type="ARBA" id="ARBA00023242"/>
    </source>
</evidence>
<feature type="domain" description="Vps72/YL1 C-terminal" evidence="6">
    <location>
        <begin position="130"/>
        <end position="159"/>
    </location>
</feature>
<evidence type="ECO:0000256" key="5">
    <source>
        <dbReference type="SAM" id="MobiDB-lite"/>
    </source>
</evidence>
<gene>
    <name evidence="7" type="ORF">M407DRAFT_244335</name>
</gene>
<keyword evidence="3" id="KW-0804">Transcription</keyword>
<organism evidence="7 8">
    <name type="scientific">Tulasnella calospora MUT 4182</name>
    <dbReference type="NCBI Taxonomy" id="1051891"/>
    <lineage>
        <taxon>Eukaryota</taxon>
        <taxon>Fungi</taxon>
        <taxon>Dikarya</taxon>
        <taxon>Basidiomycota</taxon>
        <taxon>Agaricomycotina</taxon>
        <taxon>Agaricomycetes</taxon>
        <taxon>Cantharellales</taxon>
        <taxon>Tulasnellaceae</taxon>
        <taxon>Tulasnella</taxon>
    </lineage>
</organism>
<keyword evidence="2" id="KW-0805">Transcription regulation</keyword>
<name>A0A0C3QF89_9AGAM</name>
<reference evidence="7 8" key="1">
    <citation type="submission" date="2014-04" db="EMBL/GenBank/DDBJ databases">
        <authorList>
            <consortium name="DOE Joint Genome Institute"/>
            <person name="Kuo A."/>
            <person name="Girlanda M."/>
            <person name="Perotto S."/>
            <person name="Kohler A."/>
            <person name="Nagy L.G."/>
            <person name="Floudas D."/>
            <person name="Copeland A."/>
            <person name="Barry K.W."/>
            <person name="Cichocki N."/>
            <person name="Veneault-Fourrey C."/>
            <person name="LaButti K."/>
            <person name="Lindquist E.A."/>
            <person name="Lipzen A."/>
            <person name="Lundell T."/>
            <person name="Morin E."/>
            <person name="Murat C."/>
            <person name="Sun H."/>
            <person name="Tunlid A."/>
            <person name="Henrissat B."/>
            <person name="Grigoriev I.V."/>
            <person name="Hibbett D.S."/>
            <person name="Martin F."/>
            <person name="Nordberg H.P."/>
            <person name="Cantor M.N."/>
            <person name="Hua S.X."/>
        </authorList>
    </citation>
    <scope>NUCLEOTIDE SEQUENCE [LARGE SCALE GENOMIC DNA]</scope>
    <source>
        <strain evidence="7 8">MUT 4182</strain>
    </source>
</reference>
<dbReference type="EMBL" id="KN823055">
    <property type="protein sequence ID" value="KIO24726.1"/>
    <property type="molecule type" value="Genomic_DNA"/>
</dbReference>
<reference evidence="8" key="2">
    <citation type="submission" date="2015-01" db="EMBL/GenBank/DDBJ databases">
        <title>Evolutionary Origins and Diversification of the Mycorrhizal Mutualists.</title>
        <authorList>
            <consortium name="DOE Joint Genome Institute"/>
            <consortium name="Mycorrhizal Genomics Consortium"/>
            <person name="Kohler A."/>
            <person name="Kuo A."/>
            <person name="Nagy L.G."/>
            <person name="Floudas D."/>
            <person name="Copeland A."/>
            <person name="Barry K.W."/>
            <person name="Cichocki N."/>
            <person name="Veneault-Fourrey C."/>
            <person name="LaButti K."/>
            <person name="Lindquist E.A."/>
            <person name="Lipzen A."/>
            <person name="Lundell T."/>
            <person name="Morin E."/>
            <person name="Murat C."/>
            <person name="Riley R."/>
            <person name="Ohm R."/>
            <person name="Sun H."/>
            <person name="Tunlid A."/>
            <person name="Henrissat B."/>
            <person name="Grigoriev I.V."/>
            <person name="Hibbett D.S."/>
            <person name="Martin F."/>
        </authorList>
    </citation>
    <scope>NUCLEOTIDE SEQUENCE [LARGE SCALE GENOMIC DNA]</scope>
    <source>
        <strain evidence="8">MUT 4182</strain>
    </source>
</reference>
<evidence type="ECO:0000313" key="8">
    <source>
        <dbReference type="Proteomes" id="UP000054248"/>
    </source>
</evidence>
<dbReference type="STRING" id="1051891.A0A0C3QF89"/>
<sequence length="182" mass="19674">MPPKKNKAKGPPPAKASPAEAPPSQAEQHSFATTPRPFKDLASKAAAGGPRKAKAVKIMLLAERDRELAEVNKMKKQRAKVLAEKQKKEGEAMDIDGQEGGTKKEEPPVEDALICYSTIEAPPSLIPPTRFCDITGLEAPYTDPLTGLRYHDKDVFAHIRTLKPSAVQAYLSLRGGGQPVIV</sequence>
<keyword evidence="4" id="KW-0539">Nucleus</keyword>
<evidence type="ECO:0000256" key="2">
    <source>
        <dbReference type="ARBA" id="ARBA00023015"/>
    </source>
</evidence>
<dbReference type="PANTHER" id="PTHR31200">
    <property type="entry name" value="INO80 COMPLEX SUBUNIT C"/>
    <property type="match status" value="1"/>
</dbReference>
<feature type="region of interest" description="Disordered" evidence="5">
    <location>
        <begin position="81"/>
        <end position="107"/>
    </location>
</feature>
<protein>
    <recommendedName>
        <fullName evidence="6">Vps72/YL1 C-terminal domain-containing protein</fullName>
    </recommendedName>
</protein>
<dbReference type="Pfam" id="PF08265">
    <property type="entry name" value="YL1_C"/>
    <property type="match status" value="1"/>
</dbReference>
<dbReference type="GO" id="GO:0031011">
    <property type="term" value="C:Ino80 complex"/>
    <property type="evidence" value="ECO:0007669"/>
    <property type="project" value="InterPro"/>
</dbReference>
<dbReference type="SMART" id="SM00993">
    <property type="entry name" value="YL1_C"/>
    <property type="match status" value="1"/>
</dbReference>
<dbReference type="OrthoDB" id="49520at2759"/>
<evidence type="ECO:0000259" key="6">
    <source>
        <dbReference type="SMART" id="SM00993"/>
    </source>
</evidence>
<dbReference type="Proteomes" id="UP000054248">
    <property type="component" value="Unassembled WGS sequence"/>
</dbReference>
<evidence type="ECO:0000256" key="1">
    <source>
        <dbReference type="ARBA" id="ARBA00004123"/>
    </source>
</evidence>
<feature type="region of interest" description="Disordered" evidence="5">
    <location>
        <begin position="1"/>
        <end position="53"/>
    </location>
</feature>